<keyword evidence="2" id="KW-0378">Hydrolase</keyword>
<dbReference type="Proteomes" id="UP001652445">
    <property type="component" value="Unassembled WGS sequence"/>
</dbReference>
<feature type="domain" description="Helicase XPB/Ssl2 N-terminal" evidence="1">
    <location>
        <begin position="377"/>
        <end position="462"/>
    </location>
</feature>
<reference evidence="2 3" key="1">
    <citation type="submission" date="2022-09" db="EMBL/GenBank/DDBJ databases">
        <authorList>
            <person name="Han X.L."/>
            <person name="Wang Q."/>
            <person name="Lu T."/>
        </authorList>
    </citation>
    <scope>NUCLEOTIDE SEQUENCE [LARGE SCALE GENOMIC DNA]</scope>
    <source>
        <strain evidence="2 3">WQ 127069</strain>
    </source>
</reference>
<name>A0ABT2UKT3_9BACL</name>
<keyword evidence="3" id="KW-1185">Reference proteome</keyword>
<sequence>MNHSYYLGRMEPGFIKKLEIERIYAPWIQQGYQLVTIWSDIEIMKSIYGHLSERERRLLQLLVTHVGCEPFDWPKLERITHSLMSGAEARVGLLLLVEKGFLYAFRKSWGEQLYVMARDGLAMWQQIMWNPDQERLSEHGDEHLAPMRKERMKDKDIELTDQGGTGLAHNIFQSMVYMSQNEMKLTKSGTLSKRTLHKWKELLPLHDDTFKACGIKYAYMNVYSESIAVILDFMIRLQIVRQQDEELVLQAEETRRWLRTSEAEQNKRLYLLWKELMFPAESWLQHAVLWLERLPNEEWISGDDILRWLKDCEVIPINSVLHDEMLVEQLEVGWLDPLLAFGWLEKGVSRQEQVHCYRWSQHPLAAVVNKDESEPYLYIQPDFEVLVPPNVGFAVRWELSAVADHRYTDSMSLYHITKKSLLRGIQTGRRVEYILAFLERHSADGIPEHVQFTIDQWAGELGFKAGVFEIDKDIIMDTSELAIPEMDVYPQFTHRTGFLDSRHSFIQLEMELQMPSLAELYPELRAVPAAWMKEYRTYHSSTRREITLKAMEWKTSLQIRGNGIDRVIIPRTLQEVDASWKITGFEVPHGNEINLFFSDCEEMRIIVPGIYEKY</sequence>
<evidence type="ECO:0000313" key="3">
    <source>
        <dbReference type="Proteomes" id="UP001652445"/>
    </source>
</evidence>
<dbReference type="RefSeq" id="WP_262686270.1">
    <property type="nucleotide sequence ID" value="NZ_JAOQIO010000094.1"/>
</dbReference>
<proteinExistence type="predicted"/>
<dbReference type="InterPro" id="IPR032830">
    <property type="entry name" value="XPB/Ssl2_N"/>
</dbReference>
<evidence type="ECO:0000259" key="1">
    <source>
        <dbReference type="Pfam" id="PF13625"/>
    </source>
</evidence>
<dbReference type="GO" id="GO:0004386">
    <property type="term" value="F:helicase activity"/>
    <property type="evidence" value="ECO:0007669"/>
    <property type="project" value="UniProtKB-KW"/>
</dbReference>
<protein>
    <submittedName>
        <fullName evidence="2">Helicase-associated domain-containing protein</fullName>
    </submittedName>
</protein>
<dbReference type="EMBL" id="JAOQIO010000094">
    <property type="protein sequence ID" value="MCU6795244.1"/>
    <property type="molecule type" value="Genomic_DNA"/>
</dbReference>
<keyword evidence="2" id="KW-0347">Helicase</keyword>
<organism evidence="2 3">
    <name type="scientific">Paenibacillus baimaensis</name>
    <dbReference type="NCBI Taxonomy" id="2982185"/>
    <lineage>
        <taxon>Bacteria</taxon>
        <taxon>Bacillati</taxon>
        <taxon>Bacillota</taxon>
        <taxon>Bacilli</taxon>
        <taxon>Bacillales</taxon>
        <taxon>Paenibacillaceae</taxon>
        <taxon>Paenibacillus</taxon>
    </lineage>
</organism>
<evidence type="ECO:0000313" key="2">
    <source>
        <dbReference type="EMBL" id="MCU6795244.1"/>
    </source>
</evidence>
<keyword evidence="2" id="KW-0067">ATP-binding</keyword>
<dbReference type="Pfam" id="PF13625">
    <property type="entry name" value="Helicase_C_3"/>
    <property type="match status" value="1"/>
</dbReference>
<accession>A0ABT2UKT3</accession>
<comment type="caution">
    <text evidence="2">The sequence shown here is derived from an EMBL/GenBank/DDBJ whole genome shotgun (WGS) entry which is preliminary data.</text>
</comment>
<gene>
    <name evidence="2" type="ORF">OB236_24350</name>
</gene>
<keyword evidence="2" id="KW-0547">Nucleotide-binding</keyword>